<evidence type="ECO:0000313" key="2">
    <source>
        <dbReference type="Proteomes" id="UP001596410"/>
    </source>
</evidence>
<dbReference type="PANTHER" id="PTHR47271:SF2">
    <property type="entry name" value="ARGININE DEIMINASE"/>
    <property type="match status" value="1"/>
</dbReference>
<dbReference type="Pfam" id="PF19420">
    <property type="entry name" value="DDAH_eukar"/>
    <property type="match status" value="1"/>
</dbReference>
<reference evidence="2" key="1">
    <citation type="journal article" date="2019" name="Int. J. Syst. Evol. Microbiol.">
        <title>The Global Catalogue of Microorganisms (GCM) 10K type strain sequencing project: providing services to taxonomists for standard genome sequencing and annotation.</title>
        <authorList>
            <consortium name="The Broad Institute Genomics Platform"/>
            <consortium name="The Broad Institute Genome Sequencing Center for Infectious Disease"/>
            <person name="Wu L."/>
            <person name="Ma J."/>
        </authorList>
    </citation>
    <scope>NUCLEOTIDE SEQUENCE [LARGE SCALE GENOMIC DNA]</scope>
    <source>
        <strain evidence="2">CGMCC 4.1621</strain>
    </source>
</reference>
<comment type="caution">
    <text evidence="1">The sequence shown here is derived from an EMBL/GenBank/DDBJ whole genome shotgun (WGS) entry which is preliminary data.</text>
</comment>
<name>A0ABW2EMV8_9BACI</name>
<dbReference type="Proteomes" id="UP001596410">
    <property type="component" value="Unassembled WGS sequence"/>
</dbReference>
<evidence type="ECO:0000313" key="1">
    <source>
        <dbReference type="EMBL" id="MFC7062266.1"/>
    </source>
</evidence>
<dbReference type="PANTHER" id="PTHR47271">
    <property type="entry name" value="ARGININE DEIMINASE"/>
    <property type="match status" value="1"/>
</dbReference>
<protein>
    <submittedName>
        <fullName evidence="1">Dimethylarginine dimethylaminohydrolase family protein</fullName>
    </submittedName>
</protein>
<keyword evidence="2" id="KW-1185">Reference proteome</keyword>
<organism evidence="1 2">
    <name type="scientific">Halobacillus seohaensis</name>
    <dbReference type="NCBI Taxonomy" id="447421"/>
    <lineage>
        <taxon>Bacteria</taxon>
        <taxon>Bacillati</taxon>
        <taxon>Bacillota</taxon>
        <taxon>Bacilli</taxon>
        <taxon>Bacillales</taxon>
        <taxon>Bacillaceae</taxon>
        <taxon>Halobacillus</taxon>
    </lineage>
</organism>
<proteinExistence type="predicted"/>
<gene>
    <name evidence="1" type="ORF">ACFQIC_10390</name>
</gene>
<sequence>MQTKNAHSNKSKGCRTEYDTLTNVLVSKPEHMKIIEVINETQKHYSKDNIDIERAMEQHKQFTSILRDHHVEVEYLPTEEELNEQVFTRDIAFRIGDTMFVSSLASKLRQGETKPLLDYLEAENIPFTRLNGPPIEGGDVIVDKDTVFIGISNRTKPAAMDYLQQALPDYTLIPLKIRKDILHLDCAFNIVGEHTALIYSAAFEQQDADRLKQMYDCIEVSDQEQFHLGTNVLSIGERKVICLPQNEQTNQKLQEAGFEIIEVDLSEIIKSGGAFRCCSMPISRN</sequence>
<dbReference type="SUPFAM" id="SSF55909">
    <property type="entry name" value="Pentein"/>
    <property type="match status" value="1"/>
</dbReference>
<dbReference type="EMBL" id="JBHSZV010000025">
    <property type="protein sequence ID" value="MFC7062266.1"/>
    <property type="molecule type" value="Genomic_DNA"/>
</dbReference>
<dbReference type="RefSeq" id="WP_390217078.1">
    <property type="nucleotide sequence ID" value="NZ_JBHSZV010000025.1"/>
</dbReference>
<dbReference type="Gene3D" id="3.75.10.10">
    <property type="entry name" value="L-arginine/glycine Amidinotransferase, Chain A"/>
    <property type="match status" value="1"/>
</dbReference>
<accession>A0ABW2EMV8</accession>